<proteinExistence type="predicted"/>
<gene>
    <name evidence="1" type="ORF">MSG28_012921</name>
</gene>
<evidence type="ECO:0000313" key="1">
    <source>
        <dbReference type="EMBL" id="KAI8439049.1"/>
    </source>
</evidence>
<accession>A0ACC0KRN0</accession>
<evidence type="ECO:0000313" key="2">
    <source>
        <dbReference type="Proteomes" id="UP001064048"/>
    </source>
</evidence>
<name>A0ACC0KRN0_CHOFU</name>
<dbReference type="EMBL" id="CM046123">
    <property type="protein sequence ID" value="KAI8439049.1"/>
    <property type="molecule type" value="Genomic_DNA"/>
</dbReference>
<sequence>MEEGFVEAYSYNLPKVSVDMVVRFFAASTEIKASKCSVGESFGDSAIKFVQIKRDAGLCTVKSRVTPEHAINLESYRATVVIDEDEDVVRSCQCDDCALCPDACRHAVAFLLWLHRRSEEPPTTSAICYWDSASLSNQDDTTSVMTVKEMLGIKEVKMKPDTRVLDEFIKVAKEKNIDCLLMRHIQGAKQKLSLHQLCVTVEGQLHCPQALLQALVAEMTSVTEADVTPWCEVW</sequence>
<keyword evidence="2" id="KW-1185">Reference proteome</keyword>
<comment type="caution">
    <text evidence="1">The sequence shown here is derived from an EMBL/GenBank/DDBJ whole genome shotgun (WGS) entry which is preliminary data.</text>
</comment>
<dbReference type="Proteomes" id="UP001064048">
    <property type="component" value="Chromosome 23"/>
</dbReference>
<organism evidence="1 2">
    <name type="scientific">Choristoneura fumiferana</name>
    <name type="common">Spruce budworm moth</name>
    <name type="synonym">Archips fumiferana</name>
    <dbReference type="NCBI Taxonomy" id="7141"/>
    <lineage>
        <taxon>Eukaryota</taxon>
        <taxon>Metazoa</taxon>
        <taxon>Ecdysozoa</taxon>
        <taxon>Arthropoda</taxon>
        <taxon>Hexapoda</taxon>
        <taxon>Insecta</taxon>
        <taxon>Pterygota</taxon>
        <taxon>Neoptera</taxon>
        <taxon>Endopterygota</taxon>
        <taxon>Lepidoptera</taxon>
        <taxon>Glossata</taxon>
        <taxon>Ditrysia</taxon>
        <taxon>Tortricoidea</taxon>
        <taxon>Tortricidae</taxon>
        <taxon>Tortricinae</taxon>
        <taxon>Choristoneura</taxon>
    </lineage>
</organism>
<reference evidence="1 2" key="1">
    <citation type="journal article" date="2022" name="Genome Biol. Evol.">
        <title>The Spruce Budworm Genome: Reconstructing the Evolutionary History of Antifreeze Proteins.</title>
        <authorList>
            <person name="Beliveau C."/>
            <person name="Gagne P."/>
            <person name="Picq S."/>
            <person name="Vernygora O."/>
            <person name="Keeling C.I."/>
            <person name="Pinkney K."/>
            <person name="Doucet D."/>
            <person name="Wen F."/>
            <person name="Johnston J.S."/>
            <person name="Maaroufi H."/>
            <person name="Boyle B."/>
            <person name="Laroche J."/>
            <person name="Dewar K."/>
            <person name="Juretic N."/>
            <person name="Blackburn G."/>
            <person name="Nisole A."/>
            <person name="Brunet B."/>
            <person name="Brandao M."/>
            <person name="Lumley L."/>
            <person name="Duan J."/>
            <person name="Quan G."/>
            <person name="Lucarotti C.J."/>
            <person name="Roe A.D."/>
            <person name="Sperling F.A.H."/>
            <person name="Levesque R.C."/>
            <person name="Cusson M."/>
        </authorList>
    </citation>
    <scope>NUCLEOTIDE SEQUENCE [LARGE SCALE GENOMIC DNA]</scope>
    <source>
        <strain evidence="1">Glfc:IPQL:Cfum</strain>
    </source>
</reference>
<protein>
    <submittedName>
        <fullName evidence="1">Uncharacterized protein</fullName>
    </submittedName>
</protein>